<sequence>IHRGAAVLCSREGHHVLHNPYRSTNFDSLELQRTAIQDLVCDHSLPPAWYPFMVDNKPAEMPTRCVEVSKTLMNLNISFDVVFISRHLCILIQVFFRGTEDYCRFRIPIAIRNCGEFFVYLLQPTQGCMGYCAKGEDQ</sequence>
<reference evidence="3" key="2">
    <citation type="submission" date="2025-08" db="UniProtKB">
        <authorList>
            <consortium name="Ensembl"/>
        </authorList>
    </citation>
    <scope>IDENTIFICATION</scope>
</reference>
<protein>
    <submittedName>
        <fullName evidence="3">Uncharacterized protein</fullName>
    </submittedName>
</protein>
<organism evidence="3 4">
    <name type="scientific">Strigops habroptila</name>
    <name type="common">Kakapo</name>
    <dbReference type="NCBI Taxonomy" id="2489341"/>
    <lineage>
        <taxon>Eukaryota</taxon>
        <taxon>Metazoa</taxon>
        <taxon>Chordata</taxon>
        <taxon>Craniata</taxon>
        <taxon>Vertebrata</taxon>
        <taxon>Euteleostomi</taxon>
        <taxon>Archelosauria</taxon>
        <taxon>Archosauria</taxon>
        <taxon>Dinosauria</taxon>
        <taxon>Saurischia</taxon>
        <taxon>Theropoda</taxon>
        <taxon>Coelurosauria</taxon>
        <taxon>Aves</taxon>
        <taxon>Neognathae</taxon>
        <taxon>Neoaves</taxon>
        <taxon>Telluraves</taxon>
        <taxon>Australaves</taxon>
        <taxon>Psittaciformes</taxon>
        <taxon>Psittacidae</taxon>
        <taxon>Strigops</taxon>
    </lineage>
</organism>
<evidence type="ECO:0000256" key="1">
    <source>
        <dbReference type="ARBA" id="ARBA00022729"/>
    </source>
</evidence>
<dbReference type="GO" id="GO:0005576">
    <property type="term" value="C:extracellular region"/>
    <property type="evidence" value="ECO:0007669"/>
    <property type="project" value="TreeGrafter"/>
</dbReference>
<keyword evidence="2" id="KW-1015">Disulfide bond</keyword>
<dbReference type="OMA" id="CMGYCAR"/>
<evidence type="ECO:0000256" key="2">
    <source>
        <dbReference type="ARBA" id="ARBA00023157"/>
    </source>
</evidence>
<dbReference type="GO" id="GO:0009986">
    <property type="term" value="C:cell surface"/>
    <property type="evidence" value="ECO:0007669"/>
    <property type="project" value="TreeGrafter"/>
</dbReference>
<proteinExistence type="predicted"/>
<dbReference type="Proteomes" id="UP000472266">
    <property type="component" value="Chromosome 6"/>
</dbReference>
<dbReference type="PANTHER" id="PTHR14949:SF51">
    <property type="entry name" value="VON WILLEBRAND FACTOR D AND EGF DOMAIN-CONTAINING PROTEIN"/>
    <property type="match status" value="1"/>
</dbReference>
<dbReference type="GO" id="GO:0005102">
    <property type="term" value="F:signaling receptor binding"/>
    <property type="evidence" value="ECO:0007669"/>
    <property type="project" value="TreeGrafter"/>
</dbReference>
<reference evidence="3" key="3">
    <citation type="submission" date="2025-09" db="UniProtKB">
        <authorList>
            <consortium name="Ensembl"/>
        </authorList>
    </citation>
    <scope>IDENTIFICATION</scope>
</reference>
<dbReference type="InterPro" id="IPR050969">
    <property type="entry name" value="Dev_Signal_Modulators"/>
</dbReference>
<dbReference type="AlphaFoldDB" id="A0A672V7G4"/>
<dbReference type="InParanoid" id="A0A672V7G4"/>
<dbReference type="Ensembl" id="ENSSHBT00005027835.1">
    <property type="protein sequence ID" value="ENSSHBP00005023380.1"/>
    <property type="gene ID" value="ENSSHBG00005019612.1"/>
</dbReference>
<evidence type="ECO:0000313" key="4">
    <source>
        <dbReference type="Proteomes" id="UP000472266"/>
    </source>
</evidence>
<accession>A0A672V7G4</accession>
<keyword evidence="1" id="KW-0732">Signal</keyword>
<name>A0A672V7G4_STRHB</name>
<dbReference type="GeneTree" id="ENSGT00940000166779"/>
<evidence type="ECO:0000313" key="3">
    <source>
        <dbReference type="Ensembl" id="ENSSHBP00005023380.1"/>
    </source>
</evidence>
<reference evidence="3 4" key="1">
    <citation type="submission" date="2019-11" db="EMBL/GenBank/DDBJ databases">
        <title>Strigops habroptila (kakapo) genome, bStrHab1, primary haplotype, v2.</title>
        <authorList>
            <person name="Jarvis E.D."/>
            <person name="Howard J."/>
            <person name="Rhie A."/>
            <person name="Phillippy A."/>
            <person name="Korlach J."/>
            <person name="Digby A."/>
            <person name="Iorns D."/>
            <person name="Eason D."/>
            <person name="Robertson B."/>
            <person name="Raemaekers T."/>
            <person name="Howe K."/>
            <person name="Lewin H."/>
            <person name="Damas J."/>
            <person name="Hastie A."/>
            <person name="Tracey A."/>
            <person name="Chow W."/>
            <person name="Fedrigo O."/>
        </authorList>
    </citation>
    <scope>NUCLEOTIDE SEQUENCE [LARGE SCALE GENOMIC DNA]</scope>
</reference>
<dbReference type="PANTHER" id="PTHR14949">
    <property type="entry name" value="EGF-LIKE-DOMAIN, MULTIPLE 7, 8"/>
    <property type="match status" value="1"/>
</dbReference>
<keyword evidence="4" id="KW-1185">Reference proteome</keyword>